<comment type="caution">
    <text evidence="3">The sequence shown here is derived from an EMBL/GenBank/DDBJ whole genome shotgun (WGS) entry which is preliminary data.</text>
</comment>
<sequence length="471" mass="53817">MTVVAMSHGELSRFDTLMRVERGALRVEDAATLLGLKRRQIFRLLERLHAEGASGLVSRKRGRPSNRRHSDAFREQILSLVRAHYADFGPTLAREYLSERHAISVGCETLRQMMIEAGIWQDRAARRSRPYQPRHRRECRGELIQIDGSDHEWFEDRGPRCTLLVYIDDATSELMHLKMVESESTFSYMEATREYIERHGKPVAFYSDKHTVFRNPRATAKGDGMTHFGRALDALNIEIICANSPQAKGRVERANGTLQDRLVKAMRLEGISSIREANAFLSSYQTTHNARFARPAANSHDLHRPLAPRDDLGAVMVWREQRTVTSALTLHYNKVLFILEPNDISRALAGKRVDVCEYPDGKVEIRHEGRVLPYRLFDKMPRINQPAIVDNKHLDAALVLAKEIQAIAPHHRQRNNNAPARRDQPTHLFPEPEAPVKVDRRRVGGPKLKRGPRLSRAELQARGTLEFVKAR</sequence>
<dbReference type="GO" id="GO:0003676">
    <property type="term" value="F:nucleic acid binding"/>
    <property type="evidence" value="ECO:0007669"/>
    <property type="project" value="InterPro"/>
</dbReference>
<evidence type="ECO:0000256" key="1">
    <source>
        <dbReference type="SAM" id="MobiDB-lite"/>
    </source>
</evidence>
<dbReference type="SUPFAM" id="SSF46689">
    <property type="entry name" value="Homeodomain-like"/>
    <property type="match status" value="1"/>
</dbReference>
<dbReference type="Proteomes" id="UP000316624">
    <property type="component" value="Unassembled WGS sequence"/>
</dbReference>
<feature type="domain" description="Integrase catalytic" evidence="2">
    <location>
        <begin position="129"/>
        <end position="313"/>
    </location>
</feature>
<dbReference type="AlphaFoldDB" id="A0A562K4Q9"/>
<dbReference type="InterPro" id="IPR036397">
    <property type="entry name" value="RNaseH_sf"/>
</dbReference>
<dbReference type="Gene3D" id="3.30.420.10">
    <property type="entry name" value="Ribonuclease H-like superfamily/Ribonuclease H"/>
    <property type="match status" value="1"/>
</dbReference>
<reference evidence="3 4" key="1">
    <citation type="journal article" date="2015" name="Stand. Genomic Sci.">
        <title>Genomic Encyclopedia of Bacterial and Archaeal Type Strains, Phase III: the genomes of soil and plant-associated and newly described type strains.</title>
        <authorList>
            <person name="Whitman W.B."/>
            <person name="Woyke T."/>
            <person name="Klenk H.P."/>
            <person name="Zhou Y."/>
            <person name="Lilburn T.G."/>
            <person name="Beck B.J."/>
            <person name="De Vos P."/>
            <person name="Vandamme P."/>
            <person name="Eisen J.A."/>
            <person name="Garrity G."/>
            <person name="Hugenholtz P."/>
            <person name="Kyrpides N.C."/>
        </authorList>
    </citation>
    <scope>NUCLEOTIDE SEQUENCE [LARGE SCALE GENOMIC DNA]</scope>
    <source>
        <strain evidence="3 4">CGMCC 1.7748</strain>
    </source>
</reference>
<feature type="region of interest" description="Disordered" evidence="1">
    <location>
        <begin position="409"/>
        <end position="456"/>
    </location>
</feature>
<evidence type="ECO:0000259" key="2">
    <source>
        <dbReference type="PROSITE" id="PS50994"/>
    </source>
</evidence>
<dbReference type="Pfam" id="PF13551">
    <property type="entry name" value="HTH_29"/>
    <property type="match status" value="1"/>
</dbReference>
<dbReference type="InterPro" id="IPR001584">
    <property type="entry name" value="Integrase_cat-core"/>
</dbReference>
<dbReference type="RefSeq" id="WP_092958536.1">
    <property type="nucleotide sequence ID" value="NZ_JACIIY010000038.1"/>
</dbReference>
<dbReference type="InterPro" id="IPR012337">
    <property type="entry name" value="RNaseH-like_sf"/>
</dbReference>
<evidence type="ECO:0000313" key="3">
    <source>
        <dbReference type="EMBL" id="TWH90195.1"/>
    </source>
</evidence>
<proteinExistence type="predicted"/>
<feature type="compositionally biased region" description="Basic residues" evidence="1">
    <location>
        <begin position="443"/>
        <end position="453"/>
    </location>
</feature>
<dbReference type="SUPFAM" id="SSF53098">
    <property type="entry name" value="Ribonuclease H-like"/>
    <property type="match status" value="1"/>
</dbReference>
<protein>
    <submittedName>
        <fullName evidence="3">Integrase-like protein</fullName>
    </submittedName>
</protein>
<dbReference type="InterPro" id="IPR047797">
    <property type="entry name" value="ISNCY_transpos"/>
</dbReference>
<dbReference type="EMBL" id="VLKK01000023">
    <property type="protein sequence ID" value="TWH90195.1"/>
    <property type="molecule type" value="Genomic_DNA"/>
</dbReference>
<dbReference type="GO" id="GO:0015074">
    <property type="term" value="P:DNA integration"/>
    <property type="evidence" value="ECO:0007669"/>
    <property type="project" value="InterPro"/>
</dbReference>
<name>A0A562K4Q9_SPHWJ</name>
<evidence type="ECO:0000313" key="4">
    <source>
        <dbReference type="Proteomes" id="UP000316624"/>
    </source>
</evidence>
<dbReference type="PANTHER" id="PTHR35004:SF7">
    <property type="entry name" value="INTEGRASE PROTEIN"/>
    <property type="match status" value="1"/>
</dbReference>
<dbReference type="InterPro" id="IPR009057">
    <property type="entry name" value="Homeodomain-like_sf"/>
</dbReference>
<organism evidence="3 4">
    <name type="scientific">Sphingobium wenxiniae (strain DSM 21828 / CGMCC 1.7748 / JZ-1)</name>
    <dbReference type="NCBI Taxonomy" id="595605"/>
    <lineage>
        <taxon>Bacteria</taxon>
        <taxon>Pseudomonadati</taxon>
        <taxon>Pseudomonadota</taxon>
        <taxon>Alphaproteobacteria</taxon>
        <taxon>Sphingomonadales</taxon>
        <taxon>Sphingomonadaceae</taxon>
        <taxon>Sphingobium</taxon>
    </lineage>
</organism>
<accession>A0A562K4Q9</accession>
<dbReference type="PROSITE" id="PS50994">
    <property type="entry name" value="INTEGRASE"/>
    <property type="match status" value="1"/>
</dbReference>
<dbReference type="PANTHER" id="PTHR35004">
    <property type="entry name" value="TRANSPOSASE RV3428C-RELATED"/>
    <property type="match status" value="1"/>
</dbReference>
<dbReference type="NCBIfam" id="NF033594">
    <property type="entry name" value="transpos_ISNCY_2"/>
    <property type="match status" value="1"/>
</dbReference>
<keyword evidence="4" id="KW-1185">Reference proteome</keyword>
<gene>
    <name evidence="3" type="ORF">IQ35_03588</name>
</gene>